<feature type="domain" description="Chitobiase/beta-hexosaminidases N-terminal" evidence="8">
    <location>
        <begin position="17"/>
        <end position="192"/>
    </location>
</feature>
<comment type="catalytic activity">
    <reaction evidence="1">
        <text>Hydrolysis of terminal non-reducing N-acetyl-D-hexosamine residues in N-acetyl-beta-D-hexosaminides.</text>
        <dbReference type="EC" id="3.2.1.52"/>
    </reaction>
</comment>
<evidence type="ECO:0000256" key="2">
    <source>
        <dbReference type="ARBA" id="ARBA00006285"/>
    </source>
</evidence>
<evidence type="ECO:0000256" key="7">
    <source>
        <dbReference type="ARBA" id="ARBA00033000"/>
    </source>
</evidence>
<protein>
    <recommendedName>
        <fullName evidence="3">beta-N-acetylhexosaminidase</fullName>
        <ecNumber evidence="3">3.2.1.52</ecNumber>
    </recommendedName>
    <alternativeName>
        <fullName evidence="6">Beta-N-acetylhexosaminidase</fullName>
    </alternativeName>
    <alternativeName>
        <fullName evidence="7">N-acetyl-beta-glucosaminidase</fullName>
    </alternativeName>
</protein>
<dbReference type="GO" id="GO:0005975">
    <property type="term" value="P:carbohydrate metabolic process"/>
    <property type="evidence" value="ECO:0007669"/>
    <property type="project" value="InterPro"/>
</dbReference>
<dbReference type="SUPFAM" id="SSF51445">
    <property type="entry name" value="(Trans)glycosidases"/>
    <property type="match status" value="1"/>
</dbReference>
<dbReference type="Gene3D" id="3.20.20.80">
    <property type="entry name" value="Glycosidases"/>
    <property type="match status" value="2"/>
</dbReference>
<dbReference type="GO" id="GO:0030247">
    <property type="term" value="F:polysaccharide binding"/>
    <property type="evidence" value="ECO:0007669"/>
    <property type="project" value="InterPro"/>
</dbReference>
<dbReference type="Gene3D" id="3.30.379.10">
    <property type="entry name" value="Chitobiase/beta-hexosaminidase domain 2-like"/>
    <property type="match status" value="1"/>
</dbReference>
<dbReference type="SUPFAM" id="SSF49384">
    <property type="entry name" value="Carbohydrate-binding domain"/>
    <property type="match status" value="1"/>
</dbReference>
<evidence type="ECO:0000313" key="10">
    <source>
        <dbReference type="Proteomes" id="UP001186944"/>
    </source>
</evidence>
<dbReference type="InterPro" id="IPR015882">
    <property type="entry name" value="HEX_bac_N"/>
</dbReference>
<dbReference type="GO" id="GO:0004563">
    <property type="term" value="F:beta-N-acetylhexosaminidase activity"/>
    <property type="evidence" value="ECO:0007669"/>
    <property type="project" value="UniProtKB-EC"/>
</dbReference>
<dbReference type="GO" id="GO:0030203">
    <property type="term" value="P:glycosaminoglycan metabolic process"/>
    <property type="evidence" value="ECO:0007669"/>
    <property type="project" value="TreeGrafter"/>
</dbReference>
<dbReference type="Pfam" id="PF00728">
    <property type="entry name" value="Glyco_hydro_20"/>
    <property type="match status" value="1"/>
</dbReference>
<gene>
    <name evidence="9" type="ORF">FSP39_012487</name>
</gene>
<evidence type="ECO:0000256" key="6">
    <source>
        <dbReference type="ARBA" id="ARBA00030512"/>
    </source>
</evidence>
<dbReference type="InterPro" id="IPR008965">
    <property type="entry name" value="CBM2/CBM3_carb-bd_dom_sf"/>
</dbReference>
<evidence type="ECO:0000256" key="3">
    <source>
        <dbReference type="ARBA" id="ARBA00012663"/>
    </source>
</evidence>
<dbReference type="EC" id="3.2.1.52" evidence="3"/>
<dbReference type="InterPro" id="IPR015883">
    <property type="entry name" value="Glyco_hydro_20_cat"/>
</dbReference>
<evidence type="ECO:0000256" key="5">
    <source>
        <dbReference type="ARBA" id="ARBA00023295"/>
    </source>
</evidence>
<dbReference type="Proteomes" id="UP001186944">
    <property type="component" value="Unassembled WGS sequence"/>
</dbReference>
<keyword evidence="10" id="KW-1185">Reference proteome</keyword>
<dbReference type="EMBL" id="VSWD01000005">
    <property type="protein sequence ID" value="KAK3102596.1"/>
    <property type="molecule type" value="Genomic_DNA"/>
</dbReference>
<sequence length="627" mass="70313">MIVFIAVLSADVDQIAKDLKLTYDVVRNGVLTPYATVTYFANITLENVGQREIPSSGWSIYFCHHTLIQPVYYNVSTNQYIGGGLILSGNMTLSHVKGCMFKLDPYNGENLAFRTLPLIPGEIRNISFLASNWAISKYDVFPNWYLGNGSRYTVIDNTANDVPNFVAPHSTFVQFMRGVPNDVMSIPPTPFERYRGINFTALDDVKYSILPTPLKTSQRRGTVDIDNTWTIDINGRKSLGRLAGYLQKNIKGTKISKKKNSDSKVISLKIVKAPKDVNPEAYKLRVRSKPARVEISAYTNGGVFNGIQSLFSMLAFGGTIPAVSIFDQPRFSYRGLQLDVARNFFPKSTIYKLLDAMSLFKLNKLQLNLADDEGWRLAIEGLPELTDIAGKRCHDYSEKTCLFSQLGSDPSGTGVGSGFYTKQDYIDILKFARDRNIEVIPSINMGGRARAAVIAMNQRADQTKSDQYLMHDRNTDNIYLTDTLFDDSAINPCMKGTLNFFDHVVNYTTAIANIAWKYGINLSGFEEFFVAWPTTDPRGGPLVPFDRSRFPEKMSMSAITRNAQNDVFIQRATAFANNGYKVILSQSDFLSLDHAPEADPESPGDYWGIRYIDPLRVFLISPRTQML</sequence>
<name>A0AA88YJ17_PINIB</name>
<evidence type="ECO:0000259" key="8">
    <source>
        <dbReference type="SMART" id="SM01081"/>
    </source>
</evidence>
<dbReference type="PRINTS" id="PR00738">
    <property type="entry name" value="GLHYDRLASE20"/>
</dbReference>
<dbReference type="Pfam" id="PF02838">
    <property type="entry name" value="Glyco_hydro_20b"/>
    <property type="match status" value="1"/>
</dbReference>
<evidence type="ECO:0000256" key="1">
    <source>
        <dbReference type="ARBA" id="ARBA00001231"/>
    </source>
</evidence>
<dbReference type="InterPro" id="IPR029018">
    <property type="entry name" value="Hex-like_dom2"/>
</dbReference>
<dbReference type="Pfam" id="PF03173">
    <property type="entry name" value="CHB_HEX"/>
    <property type="match status" value="1"/>
</dbReference>
<evidence type="ECO:0000256" key="4">
    <source>
        <dbReference type="ARBA" id="ARBA00022801"/>
    </source>
</evidence>
<dbReference type="Gene3D" id="2.60.40.290">
    <property type="match status" value="1"/>
</dbReference>
<dbReference type="SMART" id="SM01081">
    <property type="entry name" value="CHB_HEX"/>
    <property type="match status" value="1"/>
</dbReference>
<dbReference type="InterPro" id="IPR017853">
    <property type="entry name" value="GH"/>
</dbReference>
<comment type="similarity">
    <text evidence="2">Belongs to the glycosyl hydrolase 20 family.</text>
</comment>
<evidence type="ECO:0000313" key="9">
    <source>
        <dbReference type="EMBL" id="KAK3102596.1"/>
    </source>
</evidence>
<dbReference type="InterPro" id="IPR012291">
    <property type="entry name" value="CBM2_carb-bd_dom_sf"/>
</dbReference>
<dbReference type="PANTHER" id="PTHR22600">
    <property type="entry name" value="BETA-HEXOSAMINIDASE"/>
    <property type="match status" value="1"/>
</dbReference>
<keyword evidence="5" id="KW-0326">Glycosidase</keyword>
<dbReference type="InterPro" id="IPR004866">
    <property type="entry name" value="CHB/HEX_N_dom"/>
</dbReference>
<dbReference type="SUPFAM" id="SSF55545">
    <property type="entry name" value="beta-N-acetylhexosaminidase-like domain"/>
    <property type="match status" value="1"/>
</dbReference>
<dbReference type="GO" id="GO:0016020">
    <property type="term" value="C:membrane"/>
    <property type="evidence" value="ECO:0007669"/>
    <property type="project" value="TreeGrafter"/>
</dbReference>
<accession>A0AA88YJ17</accession>
<comment type="caution">
    <text evidence="9">The sequence shown here is derived from an EMBL/GenBank/DDBJ whole genome shotgun (WGS) entry which is preliminary data.</text>
</comment>
<reference evidence="9" key="1">
    <citation type="submission" date="2019-08" db="EMBL/GenBank/DDBJ databases">
        <title>The improved chromosome-level genome for the pearl oyster Pinctada fucata martensii using PacBio sequencing and Hi-C.</title>
        <authorList>
            <person name="Zheng Z."/>
        </authorList>
    </citation>
    <scope>NUCLEOTIDE SEQUENCE</scope>
    <source>
        <strain evidence="9">ZZ-2019</strain>
        <tissue evidence="9">Adductor muscle</tissue>
    </source>
</reference>
<dbReference type="InterPro" id="IPR025705">
    <property type="entry name" value="Beta_hexosaminidase_sua/sub"/>
</dbReference>
<dbReference type="AlphaFoldDB" id="A0AA88YJ17"/>
<dbReference type="PANTHER" id="PTHR22600:SF57">
    <property type="entry name" value="BETA-N-ACETYLHEXOSAMINIDASE"/>
    <property type="match status" value="1"/>
</dbReference>
<organism evidence="9 10">
    <name type="scientific">Pinctada imbricata</name>
    <name type="common">Atlantic pearl-oyster</name>
    <name type="synonym">Pinctada martensii</name>
    <dbReference type="NCBI Taxonomy" id="66713"/>
    <lineage>
        <taxon>Eukaryota</taxon>
        <taxon>Metazoa</taxon>
        <taxon>Spiralia</taxon>
        <taxon>Lophotrochozoa</taxon>
        <taxon>Mollusca</taxon>
        <taxon>Bivalvia</taxon>
        <taxon>Autobranchia</taxon>
        <taxon>Pteriomorphia</taxon>
        <taxon>Pterioida</taxon>
        <taxon>Pterioidea</taxon>
        <taxon>Pteriidae</taxon>
        <taxon>Pinctada</taxon>
    </lineage>
</organism>
<keyword evidence="4" id="KW-0378">Hydrolase</keyword>
<proteinExistence type="inferred from homology"/>